<organism evidence="3 4">
    <name type="scientific">Pseudooceanicola lipolyticus</name>
    <dbReference type="NCBI Taxonomy" id="2029104"/>
    <lineage>
        <taxon>Bacteria</taxon>
        <taxon>Pseudomonadati</taxon>
        <taxon>Pseudomonadota</taxon>
        <taxon>Alphaproteobacteria</taxon>
        <taxon>Rhodobacterales</taxon>
        <taxon>Paracoccaceae</taxon>
        <taxon>Pseudooceanicola</taxon>
    </lineage>
</organism>
<proteinExistence type="predicted"/>
<dbReference type="SUPFAM" id="SSF52788">
    <property type="entry name" value="Phosphotyrosine protein phosphatases I"/>
    <property type="match status" value="1"/>
</dbReference>
<feature type="domain" description="HTH arsR-type" evidence="2">
    <location>
        <begin position="19"/>
        <end position="116"/>
    </location>
</feature>
<keyword evidence="1" id="KW-0059">Arsenical resistance</keyword>
<dbReference type="InterPro" id="IPR011991">
    <property type="entry name" value="ArsR-like_HTH"/>
</dbReference>
<evidence type="ECO:0000256" key="1">
    <source>
        <dbReference type="ARBA" id="ARBA00022849"/>
    </source>
</evidence>
<dbReference type="PRINTS" id="PR00778">
    <property type="entry name" value="HTHARSR"/>
</dbReference>
<gene>
    <name evidence="3" type="ORF">CVM52_05205</name>
</gene>
<dbReference type="PROSITE" id="PS50987">
    <property type="entry name" value="HTH_ARSR_2"/>
    <property type="match status" value="1"/>
</dbReference>
<dbReference type="InterPro" id="IPR036390">
    <property type="entry name" value="WH_DNA-bd_sf"/>
</dbReference>
<dbReference type="InterPro" id="IPR036388">
    <property type="entry name" value="WH-like_DNA-bd_sf"/>
</dbReference>
<dbReference type="AlphaFoldDB" id="A0A2M8J4Q1"/>
<protein>
    <submittedName>
        <fullName evidence="3">ArsR family transcriptional regulator</fullName>
    </submittedName>
</protein>
<dbReference type="PANTHER" id="PTHR43428">
    <property type="entry name" value="ARSENATE REDUCTASE"/>
    <property type="match status" value="1"/>
</dbReference>
<dbReference type="GO" id="GO:0046685">
    <property type="term" value="P:response to arsenic-containing substance"/>
    <property type="evidence" value="ECO:0007669"/>
    <property type="project" value="UniProtKB-KW"/>
</dbReference>
<dbReference type="GO" id="GO:0003700">
    <property type="term" value="F:DNA-binding transcription factor activity"/>
    <property type="evidence" value="ECO:0007669"/>
    <property type="project" value="InterPro"/>
</dbReference>
<evidence type="ECO:0000313" key="4">
    <source>
        <dbReference type="Proteomes" id="UP000231553"/>
    </source>
</evidence>
<dbReference type="OrthoDB" id="9793058at2"/>
<accession>A0A2M8J4Q1</accession>
<dbReference type="InterPro" id="IPR023485">
    <property type="entry name" value="Ptyr_pPase"/>
</dbReference>
<comment type="caution">
    <text evidence="3">The sequence shown here is derived from an EMBL/GenBank/DDBJ whole genome shotgun (WGS) entry which is preliminary data.</text>
</comment>
<evidence type="ECO:0000313" key="3">
    <source>
        <dbReference type="EMBL" id="PJE37769.1"/>
    </source>
</evidence>
<dbReference type="PANTHER" id="PTHR43428:SF1">
    <property type="entry name" value="ARSENATE REDUCTASE"/>
    <property type="match status" value="1"/>
</dbReference>
<dbReference type="Proteomes" id="UP000231553">
    <property type="component" value="Unassembled WGS sequence"/>
</dbReference>
<dbReference type="SMART" id="SM00226">
    <property type="entry name" value="LMWPc"/>
    <property type="match status" value="1"/>
</dbReference>
<reference evidence="3 4" key="1">
    <citation type="journal article" date="2018" name="Int. J. Syst. Evol. Microbiol.">
        <title>Pseudooceanicola lipolyticus sp. nov., a marine alphaproteobacterium, reclassification of Oceanicola flagellatus as Pseudooceanicola flagellatus comb. nov. and emended description of the genus Pseudooceanicola.</title>
        <authorList>
            <person name="Huang M.-M."/>
            <person name="Guo L.-L."/>
            <person name="Wu Y.-H."/>
            <person name="Lai Q.-L."/>
            <person name="Shao Z.-Z."/>
            <person name="Wang C.-S."/>
            <person name="Wu M."/>
            <person name="Xu X.-W."/>
        </authorList>
    </citation>
    <scope>NUCLEOTIDE SEQUENCE [LARGE SCALE GENOMIC DNA]</scope>
    <source>
        <strain evidence="3 4">157</strain>
    </source>
</reference>
<dbReference type="Gene3D" id="1.10.10.10">
    <property type="entry name" value="Winged helix-like DNA-binding domain superfamily/Winged helix DNA-binding domain"/>
    <property type="match status" value="1"/>
</dbReference>
<dbReference type="Pfam" id="PF01451">
    <property type="entry name" value="LMWPc"/>
    <property type="match status" value="1"/>
</dbReference>
<dbReference type="Gene3D" id="3.40.50.2300">
    <property type="match status" value="1"/>
</dbReference>
<dbReference type="Pfam" id="PF12840">
    <property type="entry name" value="HTH_20"/>
    <property type="match status" value="1"/>
</dbReference>
<dbReference type="InterPro" id="IPR001845">
    <property type="entry name" value="HTH_ArsR_DNA-bd_dom"/>
</dbReference>
<dbReference type="CDD" id="cd00090">
    <property type="entry name" value="HTH_ARSR"/>
    <property type="match status" value="1"/>
</dbReference>
<dbReference type="CDD" id="cd16345">
    <property type="entry name" value="LMWP_ArsC"/>
    <property type="match status" value="1"/>
</dbReference>
<dbReference type="EMBL" id="PGTB01000009">
    <property type="protein sequence ID" value="PJE37769.1"/>
    <property type="molecule type" value="Genomic_DNA"/>
</dbReference>
<dbReference type="InterPro" id="IPR036196">
    <property type="entry name" value="Ptyr_pPase_sf"/>
</dbReference>
<keyword evidence="4" id="KW-1185">Reference proteome</keyword>
<evidence type="ECO:0000259" key="2">
    <source>
        <dbReference type="PROSITE" id="PS50987"/>
    </source>
</evidence>
<dbReference type="SMART" id="SM00418">
    <property type="entry name" value="HTH_ARSR"/>
    <property type="match status" value="1"/>
</dbReference>
<dbReference type="SUPFAM" id="SSF46785">
    <property type="entry name" value="Winged helix' DNA-binding domain"/>
    <property type="match status" value="1"/>
</dbReference>
<name>A0A2M8J4Q1_9RHOB</name>
<sequence length="304" mass="33304">MLISAGQPPSCSGLRLRNRTGVNEKANISALAALAHPGRMAVFRLLARRTPDTLSAGELTEALELKPSTLSVYLGILTRAGLIQQSRRGRSLHYSIDLALTGSLIEYLVNDCCRGRPELLATLLSQGQPDQALGQKQIFNVLFVCTGNSTRSIFAEAILRAEGGERFRAFSAGTQPRKDLKPLAAEVLRARGHDVSLFYPKSIEVFYELSAPRMDFVFTVCDRAANEECPPLLGQPVTAHWGMSDPGKTEGSDAERALAFKQSYTTMERRLKAFISLPLPSLSRISLQRELDDIGQMLEATKAI</sequence>